<dbReference type="AlphaFoldDB" id="A0A197JBT8"/>
<protein>
    <submittedName>
        <fullName evidence="3">Uncharacterized protein</fullName>
    </submittedName>
</protein>
<keyword evidence="2" id="KW-1133">Transmembrane helix</keyword>
<evidence type="ECO:0000256" key="1">
    <source>
        <dbReference type="SAM" id="MobiDB-lite"/>
    </source>
</evidence>
<reference evidence="3 4" key="1">
    <citation type="submission" date="2016-05" db="EMBL/GenBank/DDBJ databases">
        <title>Genome sequencing reveals origins of a unique bacterial endosymbiosis in the earliest lineages of terrestrial Fungi.</title>
        <authorList>
            <consortium name="DOE Joint Genome Institute"/>
            <person name="Uehling J."/>
            <person name="Gryganskyi A."/>
            <person name="Hameed K."/>
            <person name="Tschaplinski T."/>
            <person name="Misztal P."/>
            <person name="Wu S."/>
            <person name="Desiro A."/>
            <person name="Vande Pol N."/>
            <person name="Du Z.-Y."/>
            <person name="Zienkiewicz A."/>
            <person name="Zienkiewicz K."/>
            <person name="Morin E."/>
            <person name="Tisserant E."/>
            <person name="Splivallo R."/>
            <person name="Hainaut M."/>
            <person name="Henrissat B."/>
            <person name="Ohm R."/>
            <person name="Kuo A."/>
            <person name="Yan J."/>
            <person name="Lipzen A."/>
            <person name="Nolan M."/>
            <person name="Labutti K."/>
            <person name="Barry K."/>
            <person name="Goldstein A."/>
            <person name="Labbe J."/>
            <person name="Schadt C."/>
            <person name="Tuskan G."/>
            <person name="Grigoriev I."/>
            <person name="Martin F."/>
            <person name="Vilgalys R."/>
            <person name="Bonito G."/>
        </authorList>
    </citation>
    <scope>NUCLEOTIDE SEQUENCE [LARGE SCALE GENOMIC DNA]</scope>
    <source>
        <strain evidence="3 4">AG-77</strain>
    </source>
</reference>
<keyword evidence="4" id="KW-1185">Reference proteome</keyword>
<feature type="region of interest" description="Disordered" evidence="1">
    <location>
        <begin position="78"/>
        <end position="116"/>
    </location>
</feature>
<proteinExistence type="predicted"/>
<evidence type="ECO:0000313" key="4">
    <source>
        <dbReference type="Proteomes" id="UP000078512"/>
    </source>
</evidence>
<feature type="transmembrane region" description="Helical" evidence="2">
    <location>
        <begin position="122"/>
        <end position="140"/>
    </location>
</feature>
<keyword evidence="2" id="KW-0472">Membrane</keyword>
<evidence type="ECO:0000256" key="2">
    <source>
        <dbReference type="SAM" id="Phobius"/>
    </source>
</evidence>
<gene>
    <name evidence="3" type="ORF">K457DRAFT_131199</name>
</gene>
<keyword evidence="2" id="KW-0812">Transmembrane</keyword>
<evidence type="ECO:0000313" key="3">
    <source>
        <dbReference type="EMBL" id="OAQ22570.1"/>
    </source>
</evidence>
<organism evidence="3 4">
    <name type="scientific">Linnemannia elongata AG-77</name>
    <dbReference type="NCBI Taxonomy" id="1314771"/>
    <lineage>
        <taxon>Eukaryota</taxon>
        <taxon>Fungi</taxon>
        <taxon>Fungi incertae sedis</taxon>
        <taxon>Mucoromycota</taxon>
        <taxon>Mortierellomycotina</taxon>
        <taxon>Mortierellomycetes</taxon>
        <taxon>Mortierellales</taxon>
        <taxon>Mortierellaceae</taxon>
        <taxon>Linnemannia</taxon>
    </lineage>
</organism>
<dbReference type="EMBL" id="KV442154">
    <property type="protein sequence ID" value="OAQ22570.1"/>
    <property type="molecule type" value="Genomic_DNA"/>
</dbReference>
<sequence>MLQSFITFPTPNTLTDPLKSCFCPLTTSNTWISPCVSPNLCYAVSVNALVRQVAALGPYACPTSPLTSTLAPTVTTATASSPSDSYPYVPTKPSGPLTPLSPSLGGSGATSGGVKESGTSDLAAAATLVVVCFVVVGAVVNSRKQKLVHDIHGQLNKTFISHSMVEKRNETRHPLGGISSLEWQ</sequence>
<dbReference type="Proteomes" id="UP000078512">
    <property type="component" value="Unassembled WGS sequence"/>
</dbReference>
<accession>A0A197JBT8</accession>
<name>A0A197JBT8_9FUNG</name>
<feature type="compositionally biased region" description="Low complexity" evidence="1">
    <location>
        <begin position="91"/>
        <end position="104"/>
    </location>
</feature>